<evidence type="ECO:0000256" key="6">
    <source>
        <dbReference type="ARBA" id="ARBA00022898"/>
    </source>
</evidence>
<accession>A0A814HM53</accession>
<dbReference type="PANTHER" id="PTHR43807">
    <property type="entry name" value="FI04487P"/>
    <property type="match status" value="1"/>
</dbReference>
<comment type="pathway">
    <text evidence="7">Amino-acid degradation; L-kynurenine degradation; kynurenate from L-kynurenine: step 1/2.</text>
</comment>
<dbReference type="InterPro" id="IPR051326">
    <property type="entry name" value="Kynurenine-oxoglutarate_AT"/>
</dbReference>
<protein>
    <recommendedName>
        <fullName evidence="8">Aminotransferase class I/classII large domain-containing protein</fullName>
    </recommendedName>
</protein>
<dbReference type="EMBL" id="CAJNOC010004132">
    <property type="protein sequence ID" value="CAF1010747.1"/>
    <property type="molecule type" value="Genomic_DNA"/>
</dbReference>
<dbReference type="CDD" id="cd00609">
    <property type="entry name" value="AAT_like"/>
    <property type="match status" value="1"/>
</dbReference>
<dbReference type="GO" id="GO:0016212">
    <property type="term" value="F:kynurenine-oxoglutarate transaminase activity"/>
    <property type="evidence" value="ECO:0007669"/>
    <property type="project" value="TreeGrafter"/>
</dbReference>
<gene>
    <name evidence="9" type="ORF">OXX778_LOCUS16877</name>
</gene>
<evidence type="ECO:0000256" key="2">
    <source>
        <dbReference type="ARBA" id="ARBA00007441"/>
    </source>
</evidence>
<dbReference type="Proteomes" id="UP000663879">
    <property type="component" value="Unassembled WGS sequence"/>
</dbReference>
<evidence type="ECO:0000313" key="10">
    <source>
        <dbReference type="Proteomes" id="UP000663879"/>
    </source>
</evidence>
<dbReference type="InterPro" id="IPR015422">
    <property type="entry name" value="PyrdxlP-dep_Trfase_small"/>
</dbReference>
<keyword evidence="6" id="KW-0663">Pyridoxal phosphate</keyword>
<dbReference type="InterPro" id="IPR015421">
    <property type="entry name" value="PyrdxlP-dep_Trfase_major"/>
</dbReference>
<dbReference type="GO" id="GO:0030170">
    <property type="term" value="F:pyridoxal phosphate binding"/>
    <property type="evidence" value="ECO:0007669"/>
    <property type="project" value="InterPro"/>
</dbReference>
<sequence>MSLNSIKTIHKCFNSYQSLNGFTKNLNKYSSILNHRKMSDNVNKHYELNSRYAKVGDKNVWVEFTALARDYNAVNLGQGFPDYDSVKYLNEKALEVSKESNNLMHQYTRSPGHLRLANAIAKCYGSFLNREINPQNEVLVTVGAYGSLFNALSSFVSDGDEVIIIEPFYDCYAPMSAIAGAKCVFVPLRPKTENEVTTSADWVWDEKELESAFSSKTKLIVVNTPNNPLGKIYSREELQKIADLCIKHNTLCISDEVYEHITYDRAHTRIATLPGMWERTITVGSAGKAFSSTGAKLGWTIGPKELIRLCQIVHNNSIYCCPTFIQEVIARCFELEIARLGHDESYFKSISAELKPKRDRLAKLLIDAGLKPVIPEGGYFMLADISTIAKNFKTDETDFKDSKFVKYLIKEKGLATIPNTAFYSDEHKHVGENFIRFCFFKNETTLEKAAEILKNLHVD</sequence>
<keyword evidence="10" id="KW-1185">Reference proteome</keyword>
<comment type="caution">
    <text evidence="9">The sequence shown here is derived from an EMBL/GenBank/DDBJ whole genome shotgun (WGS) entry which is preliminary data.</text>
</comment>
<dbReference type="GO" id="GO:0097053">
    <property type="term" value="P:L-kynurenine catabolic process"/>
    <property type="evidence" value="ECO:0007669"/>
    <property type="project" value="UniProtKB-UniPathway"/>
</dbReference>
<dbReference type="Pfam" id="PF00155">
    <property type="entry name" value="Aminotran_1_2"/>
    <property type="match status" value="1"/>
</dbReference>
<reference evidence="9" key="1">
    <citation type="submission" date="2021-02" db="EMBL/GenBank/DDBJ databases">
        <authorList>
            <person name="Nowell W R."/>
        </authorList>
    </citation>
    <scope>NUCLEOTIDE SEQUENCE</scope>
    <source>
        <strain evidence="9">Ploen Becks lab</strain>
    </source>
</reference>
<keyword evidence="5" id="KW-0808">Transferase</keyword>
<comment type="subunit">
    <text evidence="3">Homodimer.</text>
</comment>
<dbReference type="FunFam" id="3.90.1150.10:FF:000021">
    <property type="entry name" value="Kynurenine--oxoglutarate transaminase 3"/>
    <property type="match status" value="1"/>
</dbReference>
<proteinExistence type="inferred from homology"/>
<organism evidence="9 10">
    <name type="scientific">Brachionus calyciflorus</name>
    <dbReference type="NCBI Taxonomy" id="104777"/>
    <lineage>
        <taxon>Eukaryota</taxon>
        <taxon>Metazoa</taxon>
        <taxon>Spiralia</taxon>
        <taxon>Gnathifera</taxon>
        <taxon>Rotifera</taxon>
        <taxon>Eurotatoria</taxon>
        <taxon>Monogononta</taxon>
        <taxon>Pseudotrocha</taxon>
        <taxon>Ploima</taxon>
        <taxon>Brachionidae</taxon>
        <taxon>Brachionus</taxon>
    </lineage>
</organism>
<dbReference type="Gene3D" id="3.40.640.10">
    <property type="entry name" value="Type I PLP-dependent aspartate aminotransferase-like (Major domain)"/>
    <property type="match status" value="1"/>
</dbReference>
<dbReference type="Gene3D" id="3.90.1150.10">
    <property type="entry name" value="Aspartate Aminotransferase, domain 1"/>
    <property type="match status" value="1"/>
</dbReference>
<dbReference type="GO" id="GO:0005739">
    <property type="term" value="C:mitochondrion"/>
    <property type="evidence" value="ECO:0007669"/>
    <property type="project" value="TreeGrafter"/>
</dbReference>
<evidence type="ECO:0000256" key="5">
    <source>
        <dbReference type="ARBA" id="ARBA00022679"/>
    </source>
</evidence>
<dbReference type="PANTHER" id="PTHR43807:SF20">
    <property type="entry name" value="FI04487P"/>
    <property type="match status" value="1"/>
</dbReference>
<evidence type="ECO:0000256" key="3">
    <source>
        <dbReference type="ARBA" id="ARBA00011738"/>
    </source>
</evidence>
<dbReference type="AlphaFoldDB" id="A0A814HM53"/>
<comment type="similarity">
    <text evidence="2">Belongs to the class-I pyridoxal-phosphate-dependent aminotransferase family.</text>
</comment>
<dbReference type="OrthoDB" id="2414662at2759"/>
<keyword evidence="4" id="KW-0032">Aminotransferase</keyword>
<dbReference type="InterPro" id="IPR015424">
    <property type="entry name" value="PyrdxlP-dep_Trfase"/>
</dbReference>
<evidence type="ECO:0000256" key="1">
    <source>
        <dbReference type="ARBA" id="ARBA00001933"/>
    </source>
</evidence>
<name>A0A814HM53_9BILA</name>
<dbReference type="FunFam" id="3.40.640.10:FF:000024">
    <property type="entry name" value="Kynurenine--oxoglutarate transaminase 3"/>
    <property type="match status" value="1"/>
</dbReference>
<dbReference type="UniPathway" id="UPA00334">
    <property type="reaction ID" value="UER00726"/>
</dbReference>
<dbReference type="SUPFAM" id="SSF53383">
    <property type="entry name" value="PLP-dependent transferases"/>
    <property type="match status" value="1"/>
</dbReference>
<feature type="domain" description="Aminotransferase class I/classII large" evidence="8">
    <location>
        <begin position="73"/>
        <end position="452"/>
    </location>
</feature>
<evidence type="ECO:0000259" key="8">
    <source>
        <dbReference type="Pfam" id="PF00155"/>
    </source>
</evidence>
<dbReference type="InterPro" id="IPR004839">
    <property type="entry name" value="Aminotransferase_I/II_large"/>
</dbReference>
<evidence type="ECO:0000313" key="9">
    <source>
        <dbReference type="EMBL" id="CAF1010747.1"/>
    </source>
</evidence>
<comment type="cofactor">
    <cofactor evidence="1">
        <name>pyridoxal 5'-phosphate</name>
        <dbReference type="ChEBI" id="CHEBI:597326"/>
    </cofactor>
</comment>
<evidence type="ECO:0000256" key="4">
    <source>
        <dbReference type="ARBA" id="ARBA00022576"/>
    </source>
</evidence>
<evidence type="ECO:0000256" key="7">
    <source>
        <dbReference type="ARBA" id="ARBA00024016"/>
    </source>
</evidence>